<sequence length="95" mass="10624">MVKVTLDGHVLAESNNTVVVEGNHYFPPDSISNTLTKDSSTSTTCPWKGVAHYYNVQVGNKKVHDVAWYYPQPKTAAADIKDHVAFYKTKVKIQE</sequence>
<dbReference type="InterPro" id="IPR007361">
    <property type="entry name" value="DUF427"/>
</dbReference>
<name>A0AAV5ARL2_9AGAM</name>
<evidence type="ECO:0000259" key="1">
    <source>
        <dbReference type="Pfam" id="PF04248"/>
    </source>
</evidence>
<dbReference type="InterPro" id="IPR038694">
    <property type="entry name" value="DUF427_sf"/>
</dbReference>
<dbReference type="Gene3D" id="2.170.150.40">
    <property type="entry name" value="Domain of unknown function (DUF427)"/>
    <property type="match status" value="1"/>
</dbReference>
<keyword evidence="3" id="KW-1185">Reference proteome</keyword>
<feature type="domain" description="DUF427" evidence="1">
    <location>
        <begin position="2"/>
        <end position="88"/>
    </location>
</feature>
<evidence type="ECO:0000313" key="3">
    <source>
        <dbReference type="Proteomes" id="UP001050691"/>
    </source>
</evidence>
<dbReference type="Proteomes" id="UP001050691">
    <property type="component" value="Unassembled WGS sequence"/>
</dbReference>
<reference evidence="2" key="1">
    <citation type="submission" date="2021-10" db="EMBL/GenBank/DDBJ databases">
        <title>De novo Genome Assembly of Clathrus columnatus (Basidiomycota, Fungi) Using Illumina and Nanopore Sequence Data.</title>
        <authorList>
            <person name="Ogiso-Tanaka E."/>
            <person name="Itagaki H."/>
            <person name="Hosoya T."/>
            <person name="Hosaka K."/>
        </authorList>
    </citation>
    <scope>NUCLEOTIDE SEQUENCE</scope>
    <source>
        <strain evidence="2">MO-923</strain>
    </source>
</reference>
<evidence type="ECO:0000313" key="2">
    <source>
        <dbReference type="EMBL" id="GJJ15668.1"/>
    </source>
</evidence>
<protein>
    <recommendedName>
        <fullName evidence="1">DUF427 domain-containing protein</fullName>
    </recommendedName>
</protein>
<accession>A0AAV5ARL2</accession>
<dbReference type="AlphaFoldDB" id="A0AAV5ARL2"/>
<gene>
    <name evidence="2" type="ORF">Clacol_009946</name>
</gene>
<dbReference type="PANTHER" id="PTHR34310">
    <property type="entry name" value="DUF427 DOMAIN PROTEIN (AFU_ORTHOLOGUE AFUA_3G02220)"/>
    <property type="match status" value="1"/>
</dbReference>
<dbReference type="EMBL" id="BPWL01000011">
    <property type="protein sequence ID" value="GJJ15668.1"/>
    <property type="molecule type" value="Genomic_DNA"/>
</dbReference>
<proteinExistence type="predicted"/>
<dbReference type="PANTHER" id="PTHR34310:SF5">
    <property type="entry name" value="DUF427 DOMAIN PROTEIN (AFU_ORTHOLOGUE AFUA_3G02220)"/>
    <property type="match status" value="1"/>
</dbReference>
<dbReference type="Pfam" id="PF04248">
    <property type="entry name" value="NTP_transf_9"/>
    <property type="match status" value="1"/>
</dbReference>
<comment type="caution">
    <text evidence="2">The sequence shown here is derived from an EMBL/GenBank/DDBJ whole genome shotgun (WGS) entry which is preliminary data.</text>
</comment>
<organism evidence="2 3">
    <name type="scientific">Clathrus columnatus</name>
    <dbReference type="NCBI Taxonomy" id="1419009"/>
    <lineage>
        <taxon>Eukaryota</taxon>
        <taxon>Fungi</taxon>
        <taxon>Dikarya</taxon>
        <taxon>Basidiomycota</taxon>
        <taxon>Agaricomycotina</taxon>
        <taxon>Agaricomycetes</taxon>
        <taxon>Phallomycetidae</taxon>
        <taxon>Phallales</taxon>
        <taxon>Clathraceae</taxon>
        <taxon>Clathrus</taxon>
    </lineage>
</organism>